<dbReference type="PANTHER" id="PTHR37958:SF1">
    <property type="entry name" value="SODIUM-POTASSIUM_PROTON ANTIPORTER CHAA"/>
    <property type="match status" value="1"/>
</dbReference>
<feature type="transmembrane region" description="Helical" evidence="5">
    <location>
        <begin position="262"/>
        <end position="282"/>
    </location>
</feature>
<proteinExistence type="predicted"/>
<feature type="transmembrane region" description="Helical" evidence="5">
    <location>
        <begin position="75"/>
        <end position="98"/>
    </location>
</feature>
<evidence type="ECO:0000259" key="6">
    <source>
        <dbReference type="Pfam" id="PF01699"/>
    </source>
</evidence>
<comment type="caution">
    <text evidence="7">The sequence shown here is derived from an EMBL/GenBank/DDBJ whole genome shotgun (WGS) entry which is preliminary data.</text>
</comment>
<organism evidence="7 8">
    <name type="scientific">Kocuria rhizophila</name>
    <dbReference type="NCBI Taxonomy" id="72000"/>
    <lineage>
        <taxon>Bacteria</taxon>
        <taxon>Bacillati</taxon>
        <taxon>Actinomycetota</taxon>
        <taxon>Actinomycetes</taxon>
        <taxon>Micrococcales</taxon>
        <taxon>Micrococcaceae</taxon>
        <taxon>Kocuria</taxon>
    </lineage>
</organism>
<dbReference type="AlphaFoldDB" id="A0AAX2SHJ2"/>
<evidence type="ECO:0000256" key="4">
    <source>
        <dbReference type="ARBA" id="ARBA00023136"/>
    </source>
</evidence>
<dbReference type="Proteomes" id="UP000298017">
    <property type="component" value="Unassembled WGS sequence"/>
</dbReference>
<accession>A0AAX2SHJ2</accession>
<feature type="transmembrane region" description="Helical" evidence="5">
    <location>
        <begin position="337"/>
        <end position="354"/>
    </location>
</feature>
<sequence>MKTTLHHVLAPTAIARLLTGWGAVLVLQLVGDLLTPPVPAGRLVTALVLIVGVILVAAGGVVHQAERLADRLGDPYGSLVLTLSIVVIEVVLICAVMLGPGEHATIARDSVMAVSMIILNLVIGVCLLVGGLRHGHLEHHRAGVSVYLSLLTVLGALAFALPAAIGTDGAYRTWQEIPVVALTVGTYAFFLVRQTGAQAADFTEVDPRFRSEPVPAARETDRTGSDTGPRGEVAVRLVLLVATALPVVLLSHEMAALLDDGLGRLGAPPALAGVLIAAIVFLPESITSVRAARAGQMQRVSNLCHGALVSTLGLTIPAVLVIGLLTGQPVVLAESPVNLMLLGLSLLLSALTFAAPRVTAVHGAAHLVLFSVYVLTLFS</sequence>
<keyword evidence="2 5" id="KW-0812">Transmembrane</keyword>
<feature type="transmembrane region" description="Helical" evidence="5">
    <location>
        <begin position="303"/>
        <end position="325"/>
    </location>
</feature>
<dbReference type="GO" id="GO:0005886">
    <property type="term" value="C:plasma membrane"/>
    <property type="evidence" value="ECO:0007669"/>
    <property type="project" value="TreeGrafter"/>
</dbReference>
<name>A0AAX2SHJ2_KOCRH</name>
<feature type="transmembrane region" description="Helical" evidence="5">
    <location>
        <begin position="177"/>
        <end position="192"/>
    </location>
</feature>
<feature type="transmembrane region" description="Helical" evidence="5">
    <location>
        <begin position="110"/>
        <end position="132"/>
    </location>
</feature>
<feature type="transmembrane region" description="Helical" evidence="5">
    <location>
        <begin position="43"/>
        <end position="63"/>
    </location>
</feature>
<gene>
    <name evidence="7" type="ORF">E4P33_01195</name>
</gene>
<evidence type="ECO:0000256" key="1">
    <source>
        <dbReference type="ARBA" id="ARBA00004141"/>
    </source>
</evidence>
<dbReference type="PANTHER" id="PTHR37958">
    <property type="entry name" value="SODIUM-POTASSIUM/PROTON ANTIPORTER CHAA"/>
    <property type="match status" value="1"/>
</dbReference>
<feature type="domain" description="Sodium/calcium exchanger membrane region" evidence="6">
    <location>
        <begin position="46"/>
        <end position="195"/>
    </location>
</feature>
<dbReference type="RefSeq" id="WP_102613192.1">
    <property type="nucleotide sequence ID" value="NZ_CABMOG010000002.1"/>
</dbReference>
<protein>
    <submittedName>
        <fullName evidence="7">Calcium:proton antiporter</fullName>
    </submittedName>
</protein>
<evidence type="ECO:0000313" key="8">
    <source>
        <dbReference type="Proteomes" id="UP000298017"/>
    </source>
</evidence>
<evidence type="ECO:0000256" key="5">
    <source>
        <dbReference type="SAM" id="Phobius"/>
    </source>
</evidence>
<feature type="domain" description="Sodium/calcium exchanger membrane region" evidence="6">
    <location>
        <begin position="237"/>
        <end position="378"/>
    </location>
</feature>
<feature type="transmembrane region" description="Helical" evidence="5">
    <location>
        <begin position="361"/>
        <end position="378"/>
    </location>
</feature>
<reference evidence="7 8" key="1">
    <citation type="submission" date="2019-03" db="EMBL/GenBank/DDBJ databases">
        <title>Genome Sequencing and Assembly of Various Microbes Isolated from Alder Root Nodule.</title>
        <authorList>
            <person name="Swanson E."/>
            <person name="Sevigny J.L."/>
            <person name="Pesce C."/>
            <person name="Davis I."/>
            <person name="Kleiner V."/>
            <person name="Tisa L."/>
        </authorList>
    </citation>
    <scope>NUCLEOTIDE SEQUENCE [LARGE SCALE GENOMIC DNA]</scope>
    <source>
        <strain evidence="7 8">4R-31</strain>
    </source>
</reference>
<evidence type="ECO:0000256" key="2">
    <source>
        <dbReference type="ARBA" id="ARBA00022692"/>
    </source>
</evidence>
<keyword evidence="4 5" id="KW-0472">Membrane</keyword>
<feature type="transmembrane region" description="Helical" evidence="5">
    <location>
        <begin position="233"/>
        <end position="250"/>
    </location>
</feature>
<dbReference type="InterPro" id="IPR004837">
    <property type="entry name" value="NaCa_Exmemb"/>
</dbReference>
<dbReference type="InterPro" id="IPR052946">
    <property type="entry name" value="Alkaline_pH_Ca-Antiporter"/>
</dbReference>
<feature type="transmembrane region" description="Helical" evidence="5">
    <location>
        <begin position="12"/>
        <end position="31"/>
    </location>
</feature>
<dbReference type="EMBL" id="SPNK01000001">
    <property type="protein sequence ID" value="TFI03163.1"/>
    <property type="molecule type" value="Genomic_DNA"/>
</dbReference>
<dbReference type="GO" id="GO:0015385">
    <property type="term" value="F:sodium:proton antiporter activity"/>
    <property type="evidence" value="ECO:0007669"/>
    <property type="project" value="TreeGrafter"/>
</dbReference>
<keyword evidence="3 5" id="KW-1133">Transmembrane helix</keyword>
<feature type="transmembrane region" description="Helical" evidence="5">
    <location>
        <begin position="144"/>
        <end position="165"/>
    </location>
</feature>
<dbReference type="Pfam" id="PF01699">
    <property type="entry name" value="Na_Ca_ex"/>
    <property type="match status" value="2"/>
</dbReference>
<evidence type="ECO:0000313" key="7">
    <source>
        <dbReference type="EMBL" id="TFI03163.1"/>
    </source>
</evidence>
<evidence type="ECO:0000256" key="3">
    <source>
        <dbReference type="ARBA" id="ARBA00022989"/>
    </source>
</evidence>
<keyword evidence="8" id="KW-1185">Reference proteome</keyword>
<dbReference type="GO" id="GO:0015386">
    <property type="term" value="F:potassium:proton antiporter activity"/>
    <property type="evidence" value="ECO:0007669"/>
    <property type="project" value="TreeGrafter"/>
</dbReference>
<comment type="subcellular location">
    <subcellularLocation>
        <location evidence="1">Membrane</location>
        <topology evidence="1">Multi-pass membrane protein</topology>
    </subcellularLocation>
</comment>